<name>A0ABS4IPH3_9BACL</name>
<evidence type="ECO:0000259" key="4">
    <source>
        <dbReference type="Pfam" id="PF22888"/>
    </source>
</evidence>
<dbReference type="InterPro" id="IPR003305">
    <property type="entry name" value="CenC_carb-bd"/>
</dbReference>
<protein>
    <recommendedName>
        <fullName evidence="7">Beta-galactosidase</fullName>
    </recommendedName>
</protein>
<dbReference type="InterPro" id="IPR008979">
    <property type="entry name" value="Galactose-bd-like_sf"/>
</dbReference>
<dbReference type="Gene3D" id="2.60.40.3440">
    <property type="match status" value="1"/>
</dbReference>
<dbReference type="RefSeq" id="WP_209970266.1">
    <property type="nucleotide sequence ID" value="NZ_JAGGLB010000002.1"/>
</dbReference>
<dbReference type="Gene3D" id="3.20.20.80">
    <property type="entry name" value="Glycosidases"/>
    <property type="match status" value="1"/>
</dbReference>
<feature type="domain" description="CBM-cenC" evidence="3">
    <location>
        <begin position="38"/>
        <end position="150"/>
    </location>
</feature>
<keyword evidence="1" id="KW-0378">Hydrolase</keyword>
<dbReference type="SUPFAM" id="SSF49785">
    <property type="entry name" value="Galactose-binding domain-like"/>
    <property type="match status" value="1"/>
</dbReference>
<dbReference type="InterPro" id="IPR054470">
    <property type="entry name" value="FIMAH_dom"/>
</dbReference>
<dbReference type="Proteomes" id="UP001519287">
    <property type="component" value="Unassembled WGS sequence"/>
</dbReference>
<comment type="caution">
    <text evidence="5">The sequence shown here is derived from an EMBL/GenBank/DDBJ whole genome shotgun (WGS) entry which is preliminary data.</text>
</comment>
<feature type="chain" id="PRO_5046150766" description="Beta-galactosidase" evidence="2">
    <location>
        <begin position="35"/>
        <end position="1029"/>
    </location>
</feature>
<dbReference type="Pfam" id="PF17963">
    <property type="entry name" value="Big_9"/>
    <property type="match status" value="1"/>
</dbReference>
<gene>
    <name evidence="5" type="ORF">J2Z66_001055</name>
</gene>
<organism evidence="5 6">
    <name type="scientific">Paenibacillus eucommiae</name>
    <dbReference type="NCBI Taxonomy" id="1355755"/>
    <lineage>
        <taxon>Bacteria</taxon>
        <taxon>Bacillati</taxon>
        <taxon>Bacillota</taxon>
        <taxon>Bacilli</taxon>
        <taxon>Bacillales</taxon>
        <taxon>Paenibacillaceae</taxon>
        <taxon>Paenibacillus</taxon>
    </lineage>
</organism>
<dbReference type="Pfam" id="PF22888">
    <property type="entry name" value="FIMAH"/>
    <property type="match status" value="1"/>
</dbReference>
<feature type="signal peptide" evidence="2">
    <location>
        <begin position="1"/>
        <end position="34"/>
    </location>
</feature>
<evidence type="ECO:0000313" key="6">
    <source>
        <dbReference type="Proteomes" id="UP001519287"/>
    </source>
</evidence>
<dbReference type="Gene3D" id="2.60.120.260">
    <property type="entry name" value="Galactose-binding domain-like"/>
    <property type="match status" value="1"/>
</dbReference>
<accession>A0ABS4IPH3</accession>
<dbReference type="Pfam" id="PF02018">
    <property type="entry name" value="CBM_4_9"/>
    <property type="match status" value="1"/>
</dbReference>
<feature type="domain" description="FIMAH" evidence="4">
    <location>
        <begin position="943"/>
        <end position="1025"/>
    </location>
</feature>
<reference evidence="5 6" key="1">
    <citation type="submission" date="2021-03" db="EMBL/GenBank/DDBJ databases">
        <title>Genomic Encyclopedia of Type Strains, Phase IV (KMG-IV): sequencing the most valuable type-strain genomes for metagenomic binning, comparative biology and taxonomic classification.</title>
        <authorList>
            <person name="Goeker M."/>
        </authorList>
    </citation>
    <scope>NUCLEOTIDE SEQUENCE [LARGE SCALE GENOMIC DNA]</scope>
    <source>
        <strain evidence="5 6">DSM 26048</strain>
    </source>
</reference>
<sequence>MMKWKFARKTVCFSLAVLMLVVSSLMGSTKPAAADEVNLLVNPGFESGTLDPWSRESSVSITNLSANVRTGNYAAELTEKTTQVNQYVGGLSPNTTYQLTGYAKMDSGAIFIGVRDYGGDILTTTLTGNSYSKGTVTFKTGPTNTSLRVFCYRPSGETGSAYCDDFSLTAVPVVPNTFPIGLFWPPGPADTTQARYEEMREMNANFFIGNNSVTQPHLNDAALNLAAANDFKIIVNDDRFAFDDYKLSQAAAGGTLSVSNTQSLGQTFTFPVSGNGWYLWDVKLDFDQAPWPVGTTATLSVYDSPAKQTLYKSTTISSPEHIFNLRLIPVTGQTSYYMELTSNSTDPISLSASTNDSYPEGQAYVNGTAQNVDAAFDIIYAQLVYSDGARNRPSDTNLDGIAGDYKNYEATKGYYLLDEPDIFKMAKLQEAARRLKMNDPNHMVFVNLYPNYASDEQLGLDVYTTGQLTSTQPLGQTIQTEQDQTHISTVQVWLDHQTWGAGETVTLKLWDSPAKGNLIASAQRTESATDWPQFHLNANVQADTTYYMELALSGTGSSIDGVVRSNTGHNWVNDGTAYAAGTPIDADLWFTIDQDIQGGTYEDYVYRWASKKPDVLSFDHYPFSRWGGMSEDYFANLEVIRRQALLAGIDFWSYIQSVQSTGLRMPTESEMRFQIYTNLAYGAKGYMFYTYFQPEGHTNAIILGDGTRNTSYYWAKNINAEVQFLGTTLKSLTSEAVYQTGTLPDSTTAVPDDFFWQPADSSKPATIGYFSNQAGRKYVMVVNRDSEHAQTLSFDLSPKPASVKEVSKTTGQEVDTNYNPATGALSASFAPGEGRLYALDASFGGATAIANDIGLTAQTGVVYSGVLSANYTGDYPLTYSIVTNGNKGTAAITNAATGAFTYTPHAGASGNDKFTFRVYDGIHYSNTADAAVTIESVSVPYKLSDMSDIIGEYRASGDINQTFAAQLNYRLMIIQILLDQESKQQAVAYMEDFLSYINDAAVQAQQLISGTATEKLNTIASQLIETWKQ</sequence>
<evidence type="ECO:0000313" key="5">
    <source>
        <dbReference type="EMBL" id="MBP1989460.1"/>
    </source>
</evidence>
<evidence type="ECO:0000259" key="3">
    <source>
        <dbReference type="Pfam" id="PF02018"/>
    </source>
</evidence>
<evidence type="ECO:0000256" key="1">
    <source>
        <dbReference type="ARBA" id="ARBA00022801"/>
    </source>
</evidence>
<evidence type="ECO:0008006" key="7">
    <source>
        <dbReference type="Google" id="ProtNLM"/>
    </source>
</evidence>
<evidence type="ECO:0000256" key="2">
    <source>
        <dbReference type="SAM" id="SignalP"/>
    </source>
</evidence>
<proteinExistence type="predicted"/>
<dbReference type="EMBL" id="JAGGLB010000002">
    <property type="protein sequence ID" value="MBP1989460.1"/>
    <property type="molecule type" value="Genomic_DNA"/>
</dbReference>
<keyword evidence="6" id="KW-1185">Reference proteome</keyword>
<keyword evidence="2" id="KW-0732">Signal</keyword>